<feature type="transmembrane region" description="Helical" evidence="7">
    <location>
        <begin position="270"/>
        <end position="289"/>
    </location>
</feature>
<evidence type="ECO:0000313" key="9">
    <source>
        <dbReference type="Proteomes" id="UP000217999"/>
    </source>
</evidence>
<evidence type="ECO:0000256" key="4">
    <source>
        <dbReference type="ARBA" id="ARBA00022692"/>
    </source>
</evidence>
<keyword evidence="4 7" id="KW-0812">Transmembrane</keyword>
<proteinExistence type="predicted"/>
<reference evidence="8 9" key="1">
    <citation type="submission" date="2017-08" db="EMBL/GenBank/DDBJ databases">
        <title>WGS of Clinical strains of the CDC Group NO-1 linked to zoonotic infections in humans.</title>
        <authorList>
            <person name="Bernier A.-M."/>
            <person name="Bernard K."/>
        </authorList>
    </citation>
    <scope>NUCLEOTIDE SEQUENCE [LARGE SCALE GENOMIC DNA]</scope>
    <source>
        <strain evidence="8 9">NML03-0146</strain>
    </source>
</reference>
<evidence type="ECO:0000256" key="1">
    <source>
        <dbReference type="ARBA" id="ARBA00004141"/>
    </source>
</evidence>
<feature type="transmembrane region" description="Helical" evidence="7">
    <location>
        <begin position="39"/>
        <end position="57"/>
    </location>
</feature>
<dbReference type="GO" id="GO:0055085">
    <property type="term" value="P:transmembrane transport"/>
    <property type="evidence" value="ECO:0007669"/>
    <property type="project" value="InterPro"/>
</dbReference>
<evidence type="ECO:0000256" key="3">
    <source>
        <dbReference type="ARBA" id="ARBA00022475"/>
    </source>
</evidence>
<protein>
    <submittedName>
        <fullName evidence="8">Transporter</fullName>
    </submittedName>
</protein>
<dbReference type="AlphaFoldDB" id="A0A2A2AE58"/>
<dbReference type="Proteomes" id="UP000217999">
    <property type="component" value="Unassembled WGS sequence"/>
</dbReference>
<organism evidence="8 9">
    <name type="scientific">Vandammella animalimorsus</name>
    <dbReference type="NCBI Taxonomy" id="2029117"/>
    <lineage>
        <taxon>Bacteria</taxon>
        <taxon>Pseudomonadati</taxon>
        <taxon>Pseudomonadota</taxon>
        <taxon>Betaproteobacteria</taxon>
        <taxon>Burkholderiales</taxon>
        <taxon>Comamonadaceae</taxon>
        <taxon>Vandammella</taxon>
    </lineage>
</organism>
<evidence type="ECO:0000256" key="6">
    <source>
        <dbReference type="ARBA" id="ARBA00023136"/>
    </source>
</evidence>
<gene>
    <name evidence="8" type="ORF">CK620_02090</name>
</gene>
<dbReference type="GO" id="GO:0016020">
    <property type="term" value="C:membrane"/>
    <property type="evidence" value="ECO:0007669"/>
    <property type="project" value="UniProtKB-SubCell"/>
</dbReference>
<sequence length="328" mass="34264">MSSILAIIFPVFGLILAGWLCRRLQVLGPAAAAELGRFVVWLALPAMLFLSMAKADWRQLYQPAFTATFALAGLGLFAAVAAVQRWRGRSLADASVDALAAAYPNTGYMGFPLTFLLAGQASLVPTTIATMLVVCVMFGLAILLIEYARMPTGQRQPWLLLPRITWSLLKNPLIAAPLAGALYAATGWPLPASGAQLLQLLAGAASPCALVSLGLFLASPAASAGSAAPQALGDRQASALAWQLTAVKLLLLPMLTWALGAWVFQLPATLLLLAVLLAALPTGTGPYMLADLYGRDGSVTARTVLFSTIASVATLAALIHWMGPAAAQ</sequence>
<feature type="transmembrane region" description="Helical" evidence="7">
    <location>
        <begin position="64"/>
        <end position="83"/>
    </location>
</feature>
<dbReference type="InterPro" id="IPR004776">
    <property type="entry name" value="Mem_transp_PIN-like"/>
</dbReference>
<keyword evidence="6 7" id="KW-0472">Membrane</keyword>
<comment type="caution">
    <text evidence="8">The sequence shown here is derived from an EMBL/GenBank/DDBJ whole genome shotgun (WGS) entry which is preliminary data.</text>
</comment>
<accession>A0A2A2AE58</accession>
<keyword evidence="3" id="KW-1003">Cell membrane</keyword>
<dbReference type="EMBL" id="NSJF01000001">
    <property type="protein sequence ID" value="PAT36038.1"/>
    <property type="molecule type" value="Genomic_DNA"/>
</dbReference>
<dbReference type="Pfam" id="PF03547">
    <property type="entry name" value="Mem_trans"/>
    <property type="match status" value="1"/>
</dbReference>
<evidence type="ECO:0000256" key="7">
    <source>
        <dbReference type="SAM" id="Phobius"/>
    </source>
</evidence>
<evidence type="ECO:0000256" key="2">
    <source>
        <dbReference type="ARBA" id="ARBA00022448"/>
    </source>
</evidence>
<feature type="transmembrane region" description="Helical" evidence="7">
    <location>
        <begin position="239"/>
        <end position="264"/>
    </location>
</feature>
<dbReference type="PANTHER" id="PTHR36838:SF3">
    <property type="entry name" value="TRANSPORTER AUXIN EFFLUX CARRIER EC FAMILY"/>
    <property type="match status" value="1"/>
</dbReference>
<evidence type="ECO:0000313" key="8">
    <source>
        <dbReference type="EMBL" id="PAT36038.1"/>
    </source>
</evidence>
<dbReference type="PANTHER" id="PTHR36838">
    <property type="entry name" value="AUXIN EFFLUX CARRIER FAMILY PROTEIN"/>
    <property type="match status" value="1"/>
</dbReference>
<feature type="transmembrane region" description="Helical" evidence="7">
    <location>
        <begin position="301"/>
        <end position="322"/>
    </location>
</feature>
<comment type="subcellular location">
    <subcellularLocation>
        <location evidence="1">Membrane</location>
        <topology evidence="1">Multi-pass membrane protein</topology>
    </subcellularLocation>
</comment>
<name>A0A2A2AE58_9BURK</name>
<feature type="transmembrane region" description="Helical" evidence="7">
    <location>
        <begin position="123"/>
        <end position="145"/>
    </location>
</feature>
<keyword evidence="5 7" id="KW-1133">Transmembrane helix</keyword>
<feature type="transmembrane region" description="Helical" evidence="7">
    <location>
        <begin position="197"/>
        <end position="218"/>
    </location>
</feature>
<feature type="transmembrane region" description="Helical" evidence="7">
    <location>
        <begin position="166"/>
        <end position="185"/>
    </location>
</feature>
<dbReference type="RefSeq" id="WP_095548880.1">
    <property type="nucleotide sequence ID" value="NZ_NSJF01000001.1"/>
</dbReference>
<evidence type="ECO:0000256" key="5">
    <source>
        <dbReference type="ARBA" id="ARBA00022989"/>
    </source>
</evidence>
<keyword evidence="2" id="KW-0813">Transport</keyword>